<dbReference type="RefSeq" id="WP_394332917.1">
    <property type="nucleotide sequence ID" value="NZ_FRBU01000088.1"/>
</dbReference>
<name>A0A1M7LUE3_9FLAO</name>
<sequence>SNTGVTLSGTDVVVAPGTPAGSYTLVYQICEILNPTNCDTATVTVTVSAPAIVANDDAGTTINGANGGTAFTNVLVNDTLNGVPVLPSQVVLTTVSSSNTGVTLSGTDVVVTPGTPAGAYTLVYQICEILNPTNCDTATVTVTVSAPAIVANDDAGTTINGANGGTAFTNVLVNDTLNGVPVLPSQVVLTTVSSSNTGVTLSGTDVVVTPGTPAGSYTLVYQICEILNPTNCDTATVTVTVFAPTIVANDDAGTTVNGANGGTAFTNVLVNDTLNGVPVLASQVVLTTVSSSNTGVTLSGTDVVVTPGTPAGSYTLVYQICEILNPTNCDTATVTVTVSAPAIVANDDAGTTVNGANGGTAFTNVLVNDTLNGVPVLASQVNTTFVSSSNTGVTLSGTDVVVAPGTPAGAYTLVYQICEILNPTNCDTATVTVTVSAPAIVANDDAGTTINGANGGTAFTNVLVNDTLNGVPVLASQVNTTFVSSSNTGVTLSGTDVVVAPGTPAGSYTLVYQICEILNPTNCDTATVTVTVSAPAIVANDDAGTTVNGANGGTAFTNVLVNDTLNGVPVLASQVNTTFVSSSNTGVTLSGTDVVVAPGTPAGSYTLVYQICEILNPTNCDTATVTVTVSAP</sequence>
<evidence type="ECO:0008006" key="3">
    <source>
        <dbReference type="Google" id="ProtNLM"/>
    </source>
</evidence>
<dbReference type="STRING" id="69322.SAMN05443669_10881"/>
<evidence type="ECO:0000313" key="1">
    <source>
        <dbReference type="EMBL" id="SHM81892.1"/>
    </source>
</evidence>
<dbReference type="EMBL" id="FRBU01000088">
    <property type="protein sequence ID" value="SHM81892.1"/>
    <property type="molecule type" value="Genomic_DNA"/>
</dbReference>
<feature type="non-terminal residue" evidence="1">
    <location>
        <position position="1"/>
    </location>
</feature>
<protein>
    <recommendedName>
        <fullName evidence="3">Gliding motility-associated C-terminal domain-containing protein</fullName>
    </recommendedName>
</protein>
<organism evidence="1 2">
    <name type="scientific">Flavobacterium xanthum</name>
    <dbReference type="NCBI Taxonomy" id="69322"/>
    <lineage>
        <taxon>Bacteria</taxon>
        <taxon>Pseudomonadati</taxon>
        <taxon>Bacteroidota</taxon>
        <taxon>Flavobacteriia</taxon>
        <taxon>Flavobacteriales</taxon>
        <taxon>Flavobacteriaceae</taxon>
        <taxon>Flavobacterium</taxon>
    </lineage>
</organism>
<accession>A0A1M7LUE3</accession>
<evidence type="ECO:0000313" key="2">
    <source>
        <dbReference type="Proteomes" id="UP000184260"/>
    </source>
</evidence>
<reference evidence="2" key="1">
    <citation type="submission" date="2016-11" db="EMBL/GenBank/DDBJ databases">
        <authorList>
            <person name="Varghese N."/>
            <person name="Submissions S."/>
        </authorList>
    </citation>
    <scope>NUCLEOTIDE SEQUENCE [LARGE SCALE GENOMIC DNA]</scope>
    <source>
        <strain evidence="2">DSM 3661</strain>
    </source>
</reference>
<keyword evidence="2" id="KW-1185">Reference proteome</keyword>
<proteinExistence type="predicted"/>
<feature type="non-terminal residue" evidence="1">
    <location>
        <position position="632"/>
    </location>
</feature>
<dbReference type="AlphaFoldDB" id="A0A1M7LUE3"/>
<dbReference type="Proteomes" id="UP000184260">
    <property type="component" value="Unassembled WGS sequence"/>
</dbReference>
<gene>
    <name evidence="1" type="ORF">SAMN05443669_10881</name>
</gene>